<dbReference type="Pfam" id="PF07690">
    <property type="entry name" value="MFS_1"/>
    <property type="match status" value="1"/>
</dbReference>
<dbReference type="PROSITE" id="PS50850">
    <property type="entry name" value="MFS"/>
    <property type="match status" value="1"/>
</dbReference>
<evidence type="ECO:0000256" key="4">
    <source>
        <dbReference type="SAM" id="Phobius"/>
    </source>
</evidence>
<dbReference type="GeneID" id="25291599"/>
<feature type="region of interest" description="Disordered" evidence="3">
    <location>
        <begin position="1"/>
        <end position="54"/>
    </location>
</feature>
<dbReference type="EMBL" id="KN847476">
    <property type="protein sequence ID" value="KIX08871.1"/>
    <property type="molecule type" value="Genomic_DNA"/>
</dbReference>
<feature type="transmembrane region" description="Helical" evidence="4">
    <location>
        <begin position="61"/>
        <end position="81"/>
    </location>
</feature>
<dbReference type="HOGENOM" id="CLU_001265_1_1_1"/>
<dbReference type="InterPro" id="IPR020846">
    <property type="entry name" value="MFS_dom"/>
</dbReference>
<protein>
    <recommendedName>
        <fullName evidence="5">Major facilitator superfamily (MFS) profile domain-containing protein</fullName>
    </recommendedName>
</protein>
<dbReference type="Proteomes" id="UP000053617">
    <property type="component" value="Unassembled WGS sequence"/>
</dbReference>
<feature type="compositionally biased region" description="Basic and acidic residues" evidence="3">
    <location>
        <begin position="1"/>
        <end position="19"/>
    </location>
</feature>
<dbReference type="AlphaFoldDB" id="A0A0D2IZN2"/>
<keyword evidence="4" id="KW-0472">Membrane</keyword>
<feature type="transmembrane region" description="Helical" evidence="4">
    <location>
        <begin position="222"/>
        <end position="244"/>
    </location>
</feature>
<dbReference type="VEuPathDB" id="FungiDB:Z518_03528"/>
<accession>A0A0D2IZN2</accession>
<dbReference type="CDD" id="cd17352">
    <property type="entry name" value="MFS_MCT_SLC16"/>
    <property type="match status" value="1"/>
</dbReference>
<dbReference type="Gene3D" id="1.20.1250.20">
    <property type="entry name" value="MFS general substrate transporter like domains"/>
    <property type="match status" value="2"/>
</dbReference>
<feature type="domain" description="Major facilitator superfamily (MFS) profile" evidence="5">
    <location>
        <begin position="63"/>
        <end position="446"/>
    </location>
</feature>
<evidence type="ECO:0000256" key="1">
    <source>
        <dbReference type="ARBA" id="ARBA00004141"/>
    </source>
</evidence>
<reference evidence="6 7" key="1">
    <citation type="submission" date="2015-01" db="EMBL/GenBank/DDBJ databases">
        <title>The Genome Sequence of Rhinocladiella mackenzie CBS 650.93.</title>
        <authorList>
            <consortium name="The Broad Institute Genomics Platform"/>
            <person name="Cuomo C."/>
            <person name="de Hoog S."/>
            <person name="Gorbushina A."/>
            <person name="Stielow B."/>
            <person name="Teixiera M."/>
            <person name="Abouelleil A."/>
            <person name="Chapman S.B."/>
            <person name="Priest M."/>
            <person name="Young S.K."/>
            <person name="Wortman J."/>
            <person name="Nusbaum C."/>
            <person name="Birren B."/>
        </authorList>
    </citation>
    <scope>NUCLEOTIDE SEQUENCE [LARGE SCALE GENOMIC DNA]</scope>
    <source>
        <strain evidence="6 7">CBS 650.93</strain>
    </source>
</reference>
<keyword evidence="4" id="KW-1133">Transmembrane helix</keyword>
<name>A0A0D2IZN2_9EURO</name>
<sequence length="452" mass="49427">MTIDNSTHRAEIIDEKDPGESTEPLQPSQKGVANVSDDTEPKNEGTTTAPPFETTFPEGGWRAWLVVLGSMILLGCSFGWLSSFGTFQSYYETHQLSDESPSTISWIGSTQTFTQYLIGLFSGNLFDLYGARVLIIPASIVYIFSIMMTSLCHEYYQFLLAQGILCGLATGFVFTPAISVIGHYFRRKRGLAIGVTTAGASLGGILLPIALRNALYSRTLKFPWSIRAVGFALLALMIVACAIVKERLPPRRGKMFVFEAFNIPSYSILVAAVFFSLWALWIPYYYIIVFSIEEVGMDQELAFYMLPIMNGCSMLGRIIPGYFADRFGRLNSLPIIYVLNGILLFCWARVHGTAGMIVWTGFFGFVSGAVISVYPASISSMAARPADIGAYLGQATAVVSFANLTGPPIAGALIRKHGFAAGTEFAGSAMIVAAVLSAISRYCWDRDLQKRV</sequence>
<evidence type="ECO:0000256" key="2">
    <source>
        <dbReference type="ARBA" id="ARBA00006727"/>
    </source>
</evidence>
<feature type="transmembrane region" description="Helical" evidence="4">
    <location>
        <begin position="301"/>
        <end position="319"/>
    </location>
</feature>
<dbReference type="PANTHER" id="PTHR11360:SF281">
    <property type="entry name" value="ASPYRIDONES EFFLUX PROTEIN APDF-RELATED"/>
    <property type="match status" value="1"/>
</dbReference>
<evidence type="ECO:0000256" key="3">
    <source>
        <dbReference type="SAM" id="MobiDB-lite"/>
    </source>
</evidence>
<gene>
    <name evidence="6" type="ORF">Z518_03528</name>
</gene>
<feature type="transmembrane region" description="Helical" evidence="4">
    <location>
        <begin position="190"/>
        <end position="210"/>
    </location>
</feature>
<feature type="transmembrane region" description="Helical" evidence="4">
    <location>
        <begin position="425"/>
        <end position="444"/>
    </location>
</feature>
<feature type="compositionally biased region" description="Low complexity" evidence="3">
    <location>
        <begin position="44"/>
        <end position="54"/>
    </location>
</feature>
<dbReference type="PANTHER" id="PTHR11360">
    <property type="entry name" value="MONOCARBOXYLATE TRANSPORTER"/>
    <property type="match status" value="1"/>
</dbReference>
<dbReference type="RefSeq" id="XP_013276007.1">
    <property type="nucleotide sequence ID" value="XM_013420553.1"/>
</dbReference>
<dbReference type="InterPro" id="IPR036259">
    <property type="entry name" value="MFS_trans_sf"/>
</dbReference>
<keyword evidence="7" id="KW-1185">Reference proteome</keyword>
<evidence type="ECO:0000259" key="5">
    <source>
        <dbReference type="PROSITE" id="PS50850"/>
    </source>
</evidence>
<keyword evidence="4" id="KW-0812">Transmembrane</keyword>
<dbReference type="GO" id="GO:0016020">
    <property type="term" value="C:membrane"/>
    <property type="evidence" value="ECO:0007669"/>
    <property type="project" value="UniProtKB-SubCell"/>
</dbReference>
<feature type="transmembrane region" description="Helical" evidence="4">
    <location>
        <begin position="388"/>
        <end position="405"/>
    </location>
</feature>
<dbReference type="OrthoDB" id="6499973at2759"/>
<comment type="subcellular location">
    <subcellularLocation>
        <location evidence="1">Membrane</location>
        <topology evidence="1">Multi-pass membrane protein</topology>
    </subcellularLocation>
</comment>
<dbReference type="InterPro" id="IPR011701">
    <property type="entry name" value="MFS"/>
</dbReference>
<dbReference type="InterPro" id="IPR050327">
    <property type="entry name" value="Proton-linked_MCT"/>
</dbReference>
<evidence type="ECO:0000313" key="6">
    <source>
        <dbReference type="EMBL" id="KIX08871.1"/>
    </source>
</evidence>
<dbReference type="SUPFAM" id="SSF103473">
    <property type="entry name" value="MFS general substrate transporter"/>
    <property type="match status" value="1"/>
</dbReference>
<feature type="transmembrane region" description="Helical" evidence="4">
    <location>
        <begin position="356"/>
        <end position="376"/>
    </location>
</feature>
<proteinExistence type="inferred from homology"/>
<feature type="transmembrane region" description="Helical" evidence="4">
    <location>
        <begin position="256"/>
        <end position="281"/>
    </location>
</feature>
<organism evidence="6 7">
    <name type="scientific">Rhinocladiella mackenziei CBS 650.93</name>
    <dbReference type="NCBI Taxonomy" id="1442369"/>
    <lineage>
        <taxon>Eukaryota</taxon>
        <taxon>Fungi</taxon>
        <taxon>Dikarya</taxon>
        <taxon>Ascomycota</taxon>
        <taxon>Pezizomycotina</taxon>
        <taxon>Eurotiomycetes</taxon>
        <taxon>Chaetothyriomycetidae</taxon>
        <taxon>Chaetothyriales</taxon>
        <taxon>Herpotrichiellaceae</taxon>
        <taxon>Rhinocladiella</taxon>
    </lineage>
</organism>
<feature type="transmembrane region" description="Helical" evidence="4">
    <location>
        <begin position="155"/>
        <end position="178"/>
    </location>
</feature>
<feature type="transmembrane region" description="Helical" evidence="4">
    <location>
        <begin position="129"/>
        <end position="149"/>
    </location>
</feature>
<feature type="transmembrane region" description="Helical" evidence="4">
    <location>
        <begin position="331"/>
        <end position="350"/>
    </location>
</feature>
<comment type="similarity">
    <text evidence="2">Belongs to the major facilitator superfamily. Monocarboxylate porter (TC 2.A.1.13) family.</text>
</comment>
<dbReference type="GO" id="GO:0022857">
    <property type="term" value="F:transmembrane transporter activity"/>
    <property type="evidence" value="ECO:0007669"/>
    <property type="project" value="InterPro"/>
</dbReference>
<evidence type="ECO:0000313" key="7">
    <source>
        <dbReference type="Proteomes" id="UP000053617"/>
    </source>
</evidence>